<proteinExistence type="predicted"/>
<dbReference type="AlphaFoldDB" id="A0A6C0K536"/>
<sequence length="45" mass="4786">MSFIYFYINLLDAGLAAPNLGLPCVPNTENAVNVFIITPSSPSTV</sequence>
<protein>
    <submittedName>
        <fullName evidence="1">Uncharacterized protein</fullName>
    </submittedName>
</protein>
<dbReference type="EMBL" id="MN740792">
    <property type="protein sequence ID" value="QHU11910.1"/>
    <property type="molecule type" value="Genomic_DNA"/>
</dbReference>
<name>A0A6C0K536_9ZZZZ</name>
<reference evidence="1" key="1">
    <citation type="journal article" date="2020" name="Nature">
        <title>Giant virus diversity and host interactions through global metagenomics.</title>
        <authorList>
            <person name="Schulz F."/>
            <person name="Roux S."/>
            <person name="Paez-Espino D."/>
            <person name="Jungbluth S."/>
            <person name="Walsh D.A."/>
            <person name="Denef V.J."/>
            <person name="McMahon K.D."/>
            <person name="Konstantinidis K.T."/>
            <person name="Eloe-Fadrosh E.A."/>
            <person name="Kyrpides N.C."/>
            <person name="Woyke T."/>
        </authorList>
    </citation>
    <scope>NUCLEOTIDE SEQUENCE</scope>
    <source>
        <strain evidence="1">GVMAG-S-1101169-75</strain>
    </source>
</reference>
<evidence type="ECO:0000313" key="1">
    <source>
        <dbReference type="EMBL" id="QHU11910.1"/>
    </source>
</evidence>
<organism evidence="1">
    <name type="scientific">viral metagenome</name>
    <dbReference type="NCBI Taxonomy" id="1070528"/>
    <lineage>
        <taxon>unclassified sequences</taxon>
        <taxon>metagenomes</taxon>
        <taxon>organismal metagenomes</taxon>
    </lineage>
</organism>
<accession>A0A6C0K536</accession>